<dbReference type="GeneID" id="78465522"/>
<dbReference type="PROSITE" id="PS51257">
    <property type="entry name" value="PROKAR_LIPOPROTEIN"/>
    <property type="match status" value="1"/>
</dbReference>
<protein>
    <recommendedName>
        <fullName evidence="3">DUF4846 domain-containing protein</fullName>
    </recommendedName>
</protein>
<dbReference type="STRING" id="1123265.GCA_000686625_00302"/>
<evidence type="ECO:0000313" key="1">
    <source>
        <dbReference type="EMBL" id="VTR53977.1"/>
    </source>
</evidence>
<dbReference type="InterPro" id="IPR032315">
    <property type="entry name" value="DUF4846"/>
</dbReference>
<dbReference type="AlphaFoldDB" id="A0A4U9W5D2"/>
<gene>
    <name evidence="1" type="ORF">NCTC11429_04963</name>
</gene>
<dbReference type="Proteomes" id="UP000308196">
    <property type="component" value="Chromosome"/>
</dbReference>
<sequence length="278" mass="32054">MRVSTLLKTVLWFQVLLSCSQPNTAVSQAQPEKQAIAMKGSDRMPLIDATGMTIKSRFLLPGGFERPAYTEREFGTFLENLPLYPAEREVHYFNGKIKARNDIYNSVVKLDIGIRDLHQCADAVMRLRADYLYRQKRYRDIKFNFLSDGKPRAYASYVKGDYSYTKYWKYMEYVFAYANTASLHDQLPTVKSTEAVKIGDTFIQKGSPIGHAVMVVDLAKNKAGKTIVLLAQSYMPAQEIQILNNWNDPALSPWYDIDQDIIRTPEWTFYPKNLKTWE</sequence>
<dbReference type="KEGG" id="stha:NCTC11429_04963"/>
<evidence type="ECO:0000313" key="2">
    <source>
        <dbReference type="Proteomes" id="UP000308196"/>
    </source>
</evidence>
<reference evidence="1 2" key="1">
    <citation type="submission" date="2019-05" db="EMBL/GenBank/DDBJ databases">
        <authorList>
            <consortium name="Pathogen Informatics"/>
        </authorList>
    </citation>
    <scope>NUCLEOTIDE SEQUENCE [LARGE SCALE GENOMIC DNA]</scope>
    <source>
        <strain evidence="1 2">NCTC11429</strain>
    </source>
</reference>
<dbReference type="RefSeq" id="WP_028068442.1">
    <property type="nucleotide sequence ID" value="NZ_LR590484.1"/>
</dbReference>
<evidence type="ECO:0008006" key="3">
    <source>
        <dbReference type="Google" id="ProtNLM"/>
    </source>
</evidence>
<organism evidence="1 2">
    <name type="scientific">Sphingobacterium thalpophilum</name>
    <dbReference type="NCBI Taxonomy" id="259"/>
    <lineage>
        <taxon>Bacteria</taxon>
        <taxon>Pseudomonadati</taxon>
        <taxon>Bacteroidota</taxon>
        <taxon>Sphingobacteriia</taxon>
        <taxon>Sphingobacteriales</taxon>
        <taxon>Sphingobacteriaceae</taxon>
        <taxon>Sphingobacterium</taxon>
    </lineage>
</organism>
<accession>A0A4U9W5D2</accession>
<dbReference type="EMBL" id="LR590484">
    <property type="protein sequence ID" value="VTR53977.1"/>
    <property type="molecule type" value="Genomic_DNA"/>
</dbReference>
<proteinExistence type="predicted"/>
<dbReference type="Pfam" id="PF16138">
    <property type="entry name" value="DUF4846"/>
    <property type="match status" value="1"/>
</dbReference>
<name>A0A4U9W5D2_9SPHI</name>